<dbReference type="InterPro" id="IPR007553">
    <property type="entry name" value="2-thiour_desulf"/>
</dbReference>
<accession>A0A2S0VMH9</accession>
<protein>
    <recommendedName>
        <fullName evidence="1">DUF1722 domain-containing protein</fullName>
    </recommendedName>
</protein>
<reference evidence="2 3" key="1">
    <citation type="submission" date="2018-01" db="EMBL/GenBank/DDBJ databases">
        <title>Genome sequence of a Cantenovulum-like bacteria.</title>
        <authorList>
            <person name="Tan W.R."/>
            <person name="Lau N.-S."/>
            <person name="Go F."/>
            <person name="Amirul A.-A.A."/>
        </authorList>
    </citation>
    <scope>NUCLEOTIDE SEQUENCE [LARGE SCALE GENOMIC DNA]</scope>
    <source>
        <strain evidence="2 3">CCB-QB4</strain>
    </source>
</reference>
<dbReference type="Pfam" id="PF04463">
    <property type="entry name" value="2-thiour_desulf"/>
    <property type="match status" value="1"/>
</dbReference>
<dbReference type="RefSeq" id="WP_108601482.1">
    <property type="nucleotide sequence ID" value="NZ_CP026604.1"/>
</dbReference>
<dbReference type="PANTHER" id="PTHR30087">
    <property type="entry name" value="INNER MEMBRANE PROTEIN"/>
    <property type="match status" value="1"/>
</dbReference>
<feature type="domain" description="DUF1722" evidence="1">
    <location>
        <begin position="192"/>
        <end position="307"/>
    </location>
</feature>
<dbReference type="AlphaFoldDB" id="A0A2S0VMH9"/>
<evidence type="ECO:0000259" key="1">
    <source>
        <dbReference type="Pfam" id="PF08349"/>
    </source>
</evidence>
<dbReference type="KEGG" id="cate:C2869_02670"/>
<dbReference type="Pfam" id="PF08349">
    <property type="entry name" value="DUF1722"/>
    <property type="match status" value="1"/>
</dbReference>
<gene>
    <name evidence="2" type="ORF">C2869_02670</name>
</gene>
<dbReference type="EMBL" id="CP026604">
    <property type="protein sequence ID" value="AWB65405.1"/>
    <property type="molecule type" value="Genomic_DNA"/>
</dbReference>
<dbReference type="PIRSF" id="PIRSF037004">
    <property type="entry name" value="UCP037004"/>
    <property type="match status" value="1"/>
</dbReference>
<sequence length="316" mass="35767">MFKSEQIQLGISACLMGEKVRFDSGHKRSHFCVEELGKHVKYQAFCPEVAVGMPVPRPTIRQIRKQDMIHVARPDGSGDVTEAMQAYGKKVAAKMQHLSGYVFCAKSPSCGMERVKVYHENGSGSESVGVGVFAAEVMRANPLMPCEESGRLNDAIIRENFVMRVFTYHKWQCLVETGLTKGKIIQFHSQHKYLLMAHSLKAYKELGQLLAQADFDVQTTASLYIAGLMAGLKNKATRRSHTNTLQHLQGYFKKELNKWQKAELSEQIRDYRNGLVPLLAPLTLLKHYLLAHPKAYLQSQVYLDPYPADLKLRYAY</sequence>
<evidence type="ECO:0000313" key="2">
    <source>
        <dbReference type="EMBL" id="AWB65405.1"/>
    </source>
</evidence>
<dbReference type="InterPro" id="IPR017087">
    <property type="entry name" value="UCP037004"/>
</dbReference>
<organism evidence="2 3">
    <name type="scientific">Saccharobesus litoralis</name>
    <dbReference type="NCBI Taxonomy" id="2172099"/>
    <lineage>
        <taxon>Bacteria</taxon>
        <taxon>Pseudomonadati</taxon>
        <taxon>Pseudomonadota</taxon>
        <taxon>Gammaproteobacteria</taxon>
        <taxon>Alteromonadales</taxon>
        <taxon>Alteromonadaceae</taxon>
        <taxon>Saccharobesus</taxon>
    </lineage>
</organism>
<evidence type="ECO:0000313" key="3">
    <source>
        <dbReference type="Proteomes" id="UP000244441"/>
    </source>
</evidence>
<dbReference type="OrthoDB" id="495783at2"/>
<dbReference type="InterPro" id="IPR013560">
    <property type="entry name" value="DUF1722"/>
</dbReference>
<dbReference type="Proteomes" id="UP000244441">
    <property type="component" value="Chromosome"/>
</dbReference>
<dbReference type="PANTHER" id="PTHR30087:SF0">
    <property type="entry name" value="INNER MEMBRANE PROTEIN"/>
    <property type="match status" value="1"/>
</dbReference>
<name>A0A2S0VMH9_9ALTE</name>
<keyword evidence="3" id="KW-1185">Reference proteome</keyword>
<proteinExistence type="predicted"/>